<protein>
    <submittedName>
        <fullName evidence="2">Uncharacterized protein</fullName>
    </submittedName>
</protein>
<keyword evidence="3" id="KW-1185">Reference proteome</keyword>
<dbReference type="EMBL" id="JBHSIZ010000042">
    <property type="protein sequence ID" value="MFC4961092.1"/>
    <property type="molecule type" value="Genomic_DNA"/>
</dbReference>
<reference evidence="3" key="1">
    <citation type="journal article" date="2019" name="Int. J. Syst. Evol. Microbiol.">
        <title>The Global Catalogue of Microorganisms (GCM) 10K type strain sequencing project: providing services to taxonomists for standard genome sequencing and annotation.</title>
        <authorList>
            <consortium name="The Broad Institute Genomics Platform"/>
            <consortium name="The Broad Institute Genome Sequencing Center for Infectious Disease"/>
            <person name="Wu L."/>
            <person name="Ma J."/>
        </authorList>
    </citation>
    <scope>NUCLEOTIDE SEQUENCE [LARGE SCALE GENOMIC DNA]</scope>
    <source>
        <strain evidence="3">CCM 7224</strain>
    </source>
</reference>
<dbReference type="RefSeq" id="WP_344380674.1">
    <property type="nucleotide sequence ID" value="NZ_BAAASQ010000052.1"/>
</dbReference>
<accession>A0ABV9UV80</accession>
<gene>
    <name evidence="2" type="ORF">ACFPFX_32860</name>
</gene>
<evidence type="ECO:0000256" key="1">
    <source>
        <dbReference type="SAM" id="MobiDB-lite"/>
    </source>
</evidence>
<comment type="caution">
    <text evidence="2">The sequence shown here is derived from an EMBL/GenBank/DDBJ whole genome shotgun (WGS) entry which is preliminary data.</text>
</comment>
<name>A0ABV9UV80_9ACTN</name>
<sequence>MSDPEMEPQNPTAPVDTDVLSLGRAVTALSRLLAVIGPGDHHIVGSRGCTDITTARTNVVIATAHIDVLPLSTGMLISHSPAETACLAALVGQAFSDPTGTGGALVVRTRGSQETAERVRGWRMRGGWLLPLTAAEVFSAYCTDALTGDPLSPESDVEYSAGLSIPTPEEIS</sequence>
<feature type="region of interest" description="Disordered" evidence="1">
    <location>
        <begin position="153"/>
        <end position="172"/>
    </location>
</feature>
<proteinExistence type="predicted"/>
<evidence type="ECO:0000313" key="3">
    <source>
        <dbReference type="Proteomes" id="UP001595834"/>
    </source>
</evidence>
<organism evidence="2 3">
    <name type="scientific">Streptomyces mauvecolor</name>
    <dbReference type="NCBI Taxonomy" id="58345"/>
    <lineage>
        <taxon>Bacteria</taxon>
        <taxon>Bacillati</taxon>
        <taxon>Actinomycetota</taxon>
        <taxon>Actinomycetes</taxon>
        <taxon>Kitasatosporales</taxon>
        <taxon>Streptomycetaceae</taxon>
        <taxon>Streptomyces</taxon>
    </lineage>
</organism>
<evidence type="ECO:0000313" key="2">
    <source>
        <dbReference type="EMBL" id="MFC4961092.1"/>
    </source>
</evidence>
<dbReference type="Proteomes" id="UP001595834">
    <property type="component" value="Unassembled WGS sequence"/>
</dbReference>